<evidence type="ECO:0000256" key="1">
    <source>
        <dbReference type="SAM" id="MobiDB-lite"/>
    </source>
</evidence>
<feature type="region of interest" description="Disordered" evidence="1">
    <location>
        <begin position="1"/>
        <end position="39"/>
    </location>
</feature>
<feature type="compositionally biased region" description="Low complexity" evidence="1">
    <location>
        <begin position="1"/>
        <end position="22"/>
    </location>
</feature>
<comment type="caution">
    <text evidence="2">The sequence shown here is derived from an EMBL/GenBank/DDBJ whole genome shotgun (WGS) entry which is preliminary data.</text>
</comment>
<proteinExistence type="predicted"/>
<dbReference type="AlphaFoldDB" id="A0AAV7KT41"/>
<name>A0AAV7KT41_PLEWA</name>
<sequence>MQRSASSSRAPLLPLRLSSSQRCPGRPRRAQSPELSVNGVRSRTAPSVATVWPQIQRLSAWVLVGGAGEPLPLRRHHVAPQIPNSIDFRK</sequence>
<accession>A0AAV7KT41</accession>
<dbReference type="Proteomes" id="UP001066276">
    <property type="component" value="Chromosome 12"/>
</dbReference>
<keyword evidence="3" id="KW-1185">Reference proteome</keyword>
<reference evidence="2" key="1">
    <citation type="journal article" date="2022" name="bioRxiv">
        <title>Sequencing and chromosome-scale assembly of the giantPleurodeles waltlgenome.</title>
        <authorList>
            <person name="Brown T."/>
            <person name="Elewa A."/>
            <person name="Iarovenko S."/>
            <person name="Subramanian E."/>
            <person name="Araus A.J."/>
            <person name="Petzold A."/>
            <person name="Susuki M."/>
            <person name="Suzuki K.-i.T."/>
            <person name="Hayashi T."/>
            <person name="Toyoda A."/>
            <person name="Oliveira C."/>
            <person name="Osipova E."/>
            <person name="Leigh N.D."/>
            <person name="Simon A."/>
            <person name="Yun M.H."/>
        </authorList>
    </citation>
    <scope>NUCLEOTIDE SEQUENCE</scope>
    <source>
        <strain evidence="2">20211129_DDA</strain>
        <tissue evidence="2">Liver</tissue>
    </source>
</reference>
<organism evidence="2 3">
    <name type="scientific">Pleurodeles waltl</name>
    <name type="common">Iberian ribbed newt</name>
    <dbReference type="NCBI Taxonomy" id="8319"/>
    <lineage>
        <taxon>Eukaryota</taxon>
        <taxon>Metazoa</taxon>
        <taxon>Chordata</taxon>
        <taxon>Craniata</taxon>
        <taxon>Vertebrata</taxon>
        <taxon>Euteleostomi</taxon>
        <taxon>Amphibia</taxon>
        <taxon>Batrachia</taxon>
        <taxon>Caudata</taxon>
        <taxon>Salamandroidea</taxon>
        <taxon>Salamandridae</taxon>
        <taxon>Pleurodelinae</taxon>
        <taxon>Pleurodeles</taxon>
    </lineage>
</organism>
<gene>
    <name evidence="2" type="ORF">NDU88_002288</name>
</gene>
<evidence type="ECO:0000313" key="3">
    <source>
        <dbReference type="Proteomes" id="UP001066276"/>
    </source>
</evidence>
<dbReference type="EMBL" id="JANPWB010000016">
    <property type="protein sequence ID" value="KAJ1082118.1"/>
    <property type="molecule type" value="Genomic_DNA"/>
</dbReference>
<evidence type="ECO:0000313" key="2">
    <source>
        <dbReference type="EMBL" id="KAJ1082118.1"/>
    </source>
</evidence>
<protein>
    <submittedName>
        <fullName evidence="2">Uncharacterized protein</fullName>
    </submittedName>
</protein>